<dbReference type="PANTHER" id="PTHR47893:SF1">
    <property type="entry name" value="REGULATORY PROTEIN PCHR"/>
    <property type="match status" value="1"/>
</dbReference>
<keyword evidence="6" id="KW-1185">Reference proteome</keyword>
<dbReference type="Gene3D" id="1.10.10.60">
    <property type="entry name" value="Homeodomain-like"/>
    <property type="match status" value="2"/>
</dbReference>
<dbReference type="PRINTS" id="PR00032">
    <property type="entry name" value="HTHARAC"/>
</dbReference>
<organism evidence="5 6">
    <name type="scientific">Desulfarculus baarsii (strain ATCC 33931 / DSM 2075 / LMG 7858 / VKM B-1802 / 2st14)</name>
    <dbReference type="NCBI Taxonomy" id="644282"/>
    <lineage>
        <taxon>Bacteria</taxon>
        <taxon>Pseudomonadati</taxon>
        <taxon>Thermodesulfobacteriota</taxon>
        <taxon>Desulfarculia</taxon>
        <taxon>Desulfarculales</taxon>
        <taxon>Desulfarculaceae</taxon>
        <taxon>Desulfarculus</taxon>
    </lineage>
</organism>
<evidence type="ECO:0000313" key="5">
    <source>
        <dbReference type="EMBL" id="ADK85049.1"/>
    </source>
</evidence>
<protein>
    <submittedName>
        <fullName evidence="5">Transcriptional regulator, AraC family</fullName>
    </submittedName>
</protein>
<gene>
    <name evidence="5" type="ordered locus">Deba_1681</name>
</gene>
<dbReference type="PROSITE" id="PS00041">
    <property type="entry name" value="HTH_ARAC_FAMILY_1"/>
    <property type="match status" value="1"/>
</dbReference>
<dbReference type="eggNOG" id="COG2207">
    <property type="taxonomic scope" value="Bacteria"/>
</dbReference>
<evidence type="ECO:0000259" key="4">
    <source>
        <dbReference type="PROSITE" id="PS01124"/>
    </source>
</evidence>
<dbReference type="GO" id="GO:0003700">
    <property type="term" value="F:DNA-binding transcription factor activity"/>
    <property type="evidence" value="ECO:0007669"/>
    <property type="project" value="InterPro"/>
</dbReference>
<dbReference type="SMART" id="SM00342">
    <property type="entry name" value="HTH_ARAC"/>
    <property type="match status" value="1"/>
</dbReference>
<reference evidence="5 6" key="1">
    <citation type="journal article" date="2010" name="Stand. Genomic Sci.">
        <title>Complete genome sequence of Desulfarculus baarsii type strain (2st14).</title>
        <authorList>
            <person name="Sun H."/>
            <person name="Spring S."/>
            <person name="Lapidus A."/>
            <person name="Davenport K."/>
            <person name="Del Rio T.G."/>
            <person name="Tice H."/>
            <person name="Nolan M."/>
            <person name="Copeland A."/>
            <person name="Cheng J.F."/>
            <person name="Lucas S."/>
            <person name="Tapia R."/>
            <person name="Goodwin L."/>
            <person name="Pitluck S."/>
            <person name="Ivanova N."/>
            <person name="Pagani I."/>
            <person name="Mavromatis K."/>
            <person name="Ovchinnikova G."/>
            <person name="Pati A."/>
            <person name="Chen A."/>
            <person name="Palaniappan K."/>
            <person name="Hauser L."/>
            <person name="Chang Y.J."/>
            <person name="Jeffries C.D."/>
            <person name="Detter J.C."/>
            <person name="Han C."/>
            <person name="Rohde M."/>
            <person name="Brambilla E."/>
            <person name="Goker M."/>
            <person name="Woyke T."/>
            <person name="Bristow J."/>
            <person name="Eisen J.A."/>
            <person name="Markowitz V."/>
            <person name="Hugenholtz P."/>
            <person name="Kyrpides N.C."/>
            <person name="Klenk H.P."/>
            <person name="Land M."/>
        </authorList>
    </citation>
    <scope>NUCLEOTIDE SEQUENCE [LARGE SCALE GENOMIC DNA]</scope>
    <source>
        <strain evidence="6">ATCC 33931 / DSM 2075 / LMG 7858 / VKM B-1802 / 2st14</strain>
    </source>
</reference>
<dbReference type="Proteomes" id="UP000009047">
    <property type="component" value="Chromosome"/>
</dbReference>
<dbReference type="InterPro" id="IPR020449">
    <property type="entry name" value="Tscrpt_reg_AraC-type_HTH"/>
</dbReference>
<evidence type="ECO:0000313" key="6">
    <source>
        <dbReference type="Proteomes" id="UP000009047"/>
    </source>
</evidence>
<dbReference type="GO" id="GO:0043565">
    <property type="term" value="F:sequence-specific DNA binding"/>
    <property type="evidence" value="ECO:0007669"/>
    <property type="project" value="InterPro"/>
</dbReference>
<dbReference type="InterPro" id="IPR053142">
    <property type="entry name" value="PchR_regulatory_protein"/>
</dbReference>
<keyword evidence="2" id="KW-0238">DNA-binding</keyword>
<dbReference type="PROSITE" id="PS01124">
    <property type="entry name" value="HTH_ARAC_FAMILY_2"/>
    <property type="match status" value="1"/>
</dbReference>
<feature type="domain" description="HTH araC/xylS-type" evidence="4">
    <location>
        <begin position="237"/>
        <end position="335"/>
    </location>
</feature>
<dbReference type="STRING" id="644282.Deba_1681"/>
<dbReference type="KEGG" id="dbr:Deba_1681"/>
<evidence type="ECO:0000256" key="2">
    <source>
        <dbReference type="ARBA" id="ARBA00023125"/>
    </source>
</evidence>
<dbReference type="PANTHER" id="PTHR47893">
    <property type="entry name" value="REGULATORY PROTEIN PCHR"/>
    <property type="match status" value="1"/>
</dbReference>
<dbReference type="InterPro" id="IPR018062">
    <property type="entry name" value="HTH_AraC-typ_CS"/>
</dbReference>
<dbReference type="InterPro" id="IPR018060">
    <property type="entry name" value="HTH_AraC"/>
</dbReference>
<evidence type="ECO:0000256" key="3">
    <source>
        <dbReference type="ARBA" id="ARBA00023163"/>
    </source>
</evidence>
<keyword evidence="1" id="KW-0805">Transcription regulation</keyword>
<proteinExistence type="predicted"/>
<keyword evidence="3" id="KW-0804">Transcription</keyword>
<dbReference type="EMBL" id="CP002085">
    <property type="protein sequence ID" value="ADK85049.1"/>
    <property type="molecule type" value="Genomic_DNA"/>
</dbReference>
<accession>E1QHK6</accession>
<dbReference type="SUPFAM" id="SSF46689">
    <property type="entry name" value="Homeodomain-like"/>
    <property type="match status" value="2"/>
</dbReference>
<dbReference type="AlphaFoldDB" id="E1QHK6"/>
<evidence type="ECO:0000256" key="1">
    <source>
        <dbReference type="ARBA" id="ARBA00023015"/>
    </source>
</evidence>
<dbReference type="OrthoDB" id="5447471at2"/>
<dbReference type="HOGENOM" id="CLU_052345_4_2_7"/>
<dbReference type="InterPro" id="IPR009057">
    <property type="entry name" value="Homeodomain-like_sf"/>
</dbReference>
<dbReference type="Pfam" id="PF12833">
    <property type="entry name" value="HTH_18"/>
    <property type="match status" value="1"/>
</dbReference>
<name>E1QHK6_DESB2</name>
<sequence>MPLPRSPRGVIVKYVINLQTPDPARRSASIDYRLEDAPPAARSVVEIWRLRPGLILNVARLAPHATERDSFDIDQGPVQFGFTVAGQNRCSYANGRLAGQSHELTPGCNSIFHLSKTKGNIDHAPDKAMCVVGVMATPEFLSQYLDDAQSPPPKLLWPTLDGRADSQFAWYGRPHPRKDALVRELLSHPHQGGLERMRLEGLVLQLVGGQLAELAMAERQRPTAAPLLRGDDLERVGLARRILLQRAEDPPSLRQLAREAGLNEKKLKYGFRQVFGTSVFAYLRDHRLETAKGLLESGRMNVSEAAFCVGYASLSHFSRAFKRRFGLNPSDCLQAPPL</sequence>